<organism evidence="1 2">
    <name type="scientific">Arthrobacter methylotrophus</name>
    <dbReference type="NCBI Taxonomy" id="121291"/>
    <lineage>
        <taxon>Bacteria</taxon>
        <taxon>Bacillati</taxon>
        <taxon>Actinomycetota</taxon>
        <taxon>Actinomycetes</taxon>
        <taxon>Micrococcales</taxon>
        <taxon>Micrococcaceae</taxon>
        <taxon>Arthrobacter</taxon>
    </lineage>
</organism>
<dbReference type="EMBL" id="JBHMBH010000019">
    <property type="protein sequence ID" value="MFB9713918.1"/>
    <property type="molecule type" value="Genomic_DNA"/>
</dbReference>
<proteinExistence type="predicted"/>
<gene>
    <name evidence="1" type="ORF">ACFFPI_07090</name>
</gene>
<keyword evidence="2" id="KW-1185">Reference proteome</keyword>
<dbReference type="Proteomes" id="UP001589536">
    <property type="component" value="Unassembled WGS sequence"/>
</dbReference>
<comment type="caution">
    <text evidence="1">The sequence shown here is derived from an EMBL/GenBank/DDBJ whole genome shotgun (WGS) entry which is preliminary data.</text>
</comment>
<protein>
    <submittedName>
        <fullName evidence="1">Uncharacterized protein</fullName>
    </submittedName>
</protein>
<sequence length="326" mass="35093">MTDNIARQPKGIPVGGQFAATTHSEPDARLAVAGEHQAILAEMGAAARAGMAHSSAGYVATLMKNSPEAVYEENAATLAAANGCTVEDIRGIDAVFNHSERPLRVTGTGDGLPDELAAAGLTGELTPYAGSNPDIADGAWTYKSDTGRELVLSRTEDGSFFVWNEDRDEDYSFHLETSPDYATPAACFESVQDALWTVAVVDANYNMPGGLRSGDFYELRELTLDQDVNGDPFGEIMTSNDDGMWTRLRHDFKTGTTTVDRDNERLDGMAADWEMAAVFEGLHSEPANGDFHAHARNVFGALLAEASKDPDARPWAAKLAEKKTSR</sequence>
<evidence type="ECO:0000313" key="1">
    <source>
        <dbReference type="EMBL" id="MFB9713918.1"/>
    </source>
</evidence>
<accession>A0ABV5UN24</accession>
<dbReference type="RefSeq" id="WP_345042023.1">
    <property type="nucleotide sequence ID" value="NZ_BAABED010000001.1"/>
</dbReference>
<name>A0ABV5UN24_9MICC</name>
<evidence type="ECO:0000313" key="2">
    <source>
        <dbReference type="Proteomes" id="UP001589536"/>
    </source>
</evidence>
<reference evidence="1 2" key="1">
    <citation type="submission" date="2024-09" db="EMBL/GenBank/DDBJ databases">
        <authorList>
            <person name="Sun Q."/>
            <person name="Mori K."/>
        </authorList>
    </citation>
    <scope>NUCLEOTIDE SEQUENCE [LARGE SCALE GENOMIC DNA]</scope>
    <source>
        <strain evidence="1 2">JCM 13519</strain>
    </source>
</reference>